<evidence type="ECO:0000313" key="2">
    <source>
        <dbReference type="Proteomes" id="UP001234297"/>
    </source>
</evidence>
<name>A0ACC2M7H9_PERAE</name>
<organism evidence="1 2">
    <name type="scientific">Persea americana</name>
    <name type="common">Avocado</name>
    <dbReference type="NCBI Taxonomy" id="3435"/>
    <lineage>
        <taxon>Eukaryota</taxon>
        <taxon>Viridiplantae</taxon>
        <taxon>Streptophyta</taxon>
        <taxon>Embryophyta</taxon>
        <taxon>Tracheophyta</taxon>
        <taxon>Spermatophyta</taxon>
        <taxon>Magnoliopsida</taxon>
        <taxon>Magnoliidae</taxon>
        <taxon>Laurales</taxon>
        <taxon>Lauraceae</taxon>
        <taxon>Persea</taxon>
    </lineage>
</organism>
<dbReference type="EMBL" id="CM056813">
    <property type="protein sequence ID" value="KAJ8641649.1"/>
    <property type="molecule type" value="Genomic_DNA"/>
</dbReference>
<gene>
    <name evidence="1" type="ORF">MRB53_018343</name>
</gene>
<proteinExistence type="predicted"/>
<sequence length="199" mass="22886">MGPRPPPLRRDPSRITRIQWRLRRRSFDLANGKPTLTGFESGSDVVGRGFHWRLHSTDCERFGAKGLGAATERGMRGDGCLVEEKEEEDEGRWHKTNGRPDTLVYKAIKENNTCRKYKCLSKGPGQSFHVAEFDTHVNSHPYMTPPIRRSEGHIDHRQCKYANHRFSSRYLLPVRKKVDTFLSREAIGFKMLPVSHIGE</sequence>
<accession>A0ACC2M7H9</accession>
<reference evidence="1 2" key="1">
    <citation type="journal article" date="2022" name="Hortic Res">
        <title>A haplotype resolved chromosomal level avocado genome allows analysis of novel avocado genes.</title>
        <authorList>
            <person name="Nath O."/>
            <person name="Fletcher S.J."/>
            <person name="Hayward A."/>
            <person name="Shaw L.M."/>
            <person name="Masouleh A.K."/>
            <person name="Furtado A."/>
            <person name="Henry R.J."/>
            <person name="Mitter N."/>
        </authorList>
    </citation>
    <scope>NUCLEOTIDE SEQUENCE [LARGE SCALE GENOMIC DNA]</scope>
    <source>
        <strain evidence="2">cv. Hass</strain>
    </source>
</reference>
<protein>
    <submittedName>
        <fullName evidence="1">Uncharacterized protein</fullName>
    </submittedName>
</protein>
<comment type="caution">
    <text evidence="1">The sequence shown here is derived from an EMBL/GenBank/DDBJ whole genome shotgun (WGS) entry which is preliminary data.</text>
</comment>
<evidence type="ECO:0000313" key="1">
    <source>
        <dbReference type="EMBL" id="KAJ8641649.1"/>
    </source>
</evidence>
<dbReference type="Proteomes" id="UP001234297">
    <property type="component" value="Chromosome 5"/>
</dbReference>
<keyword evidence="2" id="KW-1185">Reference proteome</keyword>